<evidence type="ECO:0000313" key="2">
    <source>
        <dbReference type="Proteomes" id="UP001055072"/>
    </source>
</evidence>
<comment type="caution">
    <text evidence="1">The sequence shown here is derived from an EMBL/GenBank/DDBJ whole genome shotgun (WGS) entry which is preliminary data.</text>
</comment>
<keyword evidence="2" id="KW-1185">Reference proteome</keyword>
<sequence length="401" mass="44499">MRSESHHLEEVDRAGYENARVASQSYLFLNLGLILHMCRCPATKVAVLHCSYFSVDPFLVTMSPQNSSASIPLEAILSRMNADLTLGVILIFGLLATMLYGITSVQTFIYFTNDPRDGKYLKITVVVLWILDTLETMLLSHVVYTYCIKALSNPGIWTQIGWTDAAHFMLMTLSDSMITIIFVHRIWRLERKVWSLIAIIPPAALVFIGGQVIGIFVLVITDFEEVRHRIAWLYYTVFALQAFSDIAIMVSLCIALLKRRSKIRRSHSVIGMLILFSVNTCVLTSSVGLAALLTNALSPGTLFWQGLDGVLPKLMLNSLLALLNSRELIRNKGGSDAPVSIHLSRLDASGSGPTRTTTTIDIKAENSHSSNPDQLDSDNRTDVKISNNELDGSRIIQAQKI</sequence>
<reference evidence="1" key="1">
    <citation type="journal article" date="2021" name="Environ. Microbiol.">
        <title>Gene family expansions and transcriptome signatures uncover fungal adaptations to wood decay.</title>
        <authorList>
            <person name="Hage H."/>
            <person name="Miyauchi S."/>
            <person name="Viragh M."/>
            <person name="Drula E."/>
            <person name="Min B."/>
            <person name="Chaduli D."/>
            <person name="Navarro D."/>
            <person name="Favel A."/>
            <person name="Norest M."/>
            <person name="Lesage-Meessen L."/>
            <person name="Balint B."/>
            <person name="Merenyi Z."/>
            <person name="de Eugenio L."/>
            <person name="Morin E."/>
            <person name="Martinez A.T."/>
            <person name="Baldrian P."/>
            <person name="Stursova M."/>
            <person name="Martinez M.J."/>
            <person name="Novotny C."/>
            <person name="Magnuson J.K."/>
            <person name="Spatafora J.W."/>
            <person name="Maurice S."/>
            <person name="Pangilinan J."/>
            <person name="Andreopoulos W."/>
            <person name="LaButti K."/>
            <person name="Hundley H."/>
            <person name="Na H."/>
            <person name="Kuo A."/>
            <person name="Barry K."/>
            <person name="Lipzen A."/>
            <person name="Henrissat B."/>
            <person name="Riley R."/>
            <person name="Ahrendt S."/>
            <person name="Nagy L.G."/>
            <person name="Grigoriev I.V."/>
            <person name="Martin F."/>
            <person name="Rosso M.N."/>
        </authorList>
    </citation>
    <scope>NUCLEOTIDE SEQUENCE</scope>
    <source>
        <strain evidence="1">CBS 384.51</strain>
    </source>
</reference>
<gene>
    <name evidence="1" type="ORF">BDY19DRAFT_538570</name>
</gene>
<dbReference type="Proteomes" id="UP001055072">
    <property type="component" value="Unassembled WGS sequence"/>
</dbReference>
<dbReference type="EMBL" id="MU274943">
    <property type="protein sequence ID" value="KAI0084416.1"/>
    <property type="molecule type" value="Genomic_DNA"/>
</dbReference>
<protein>
    <submittedName>
        <fullName evidence="1">Uncharacterized protein</fullName>
    </submittedName>
</protein>
<name>A0ACB8TR59_9APHY</name>
<accession>A0ACB8TR59</accession>
<proteinExistence type="predicted"/>
<evidence type="ECO:0000313" key="1">
    <source>
        <dbReference type="EMBL" id="KAI0084416.1"/>
    </source>
</evidence>
<organism evidence="1 2">
    <name type="scientific">Irpex rosettiformis</name>
    <dbReference type="NCBI Taxonomy" id="378272"/>
    <lineage>
        <taxon>Eukaryota</taxon>
        <taxon>Fungi</taxon>
        <taxon>Dikarya</taxon>
        <taxon>Basidiomycota</taxon>
        <taxon>Agaricomycotina</taxon>
        <taxon>Agaricomycetes</taxon>
        <taxon>Polyporales</taxon>
        <taxon>Irpicaceae</taxon>
        <taxon>Irpex</taxon>
    </lineage>
</organism>